<dbReference type="CDD" id="cd11386">
    <property type="entry name" value="MCP_signal"/>
    <property type="match status" value="1"/>
</dbReference>
<feature type="domain" description="Methyl-accepting transducer" evidence="6">
    <location>
        <begin position="455"/>
        <end position="698"/>
    </location>
</feature>
<comment type="similarity">
    <text evidence="2">Belongs to the methyl-accepting chemotaxis (MCP) protein family.</text>
</comment>
<reference evidence="8 9" key="1">
    <citation type="submission" date="2019-09" db="EMBL/GenBank/DDBJ databases">
        <title>Genome sequence of Roseospira marina, one of the more divergent members of the non-sulfur purple photosynthetic bacterial family, the Rhodospirillaceae.</title>
        <authorList>
            <person name="Meyer T."/>
            <person name="Kyndt J."/>
        </authorList>
    </citation>
    <scope>NUCLEOTIDE SEQUENCE [LARGE SCALE GENOMIC DNA]</scope>
    <source>
        <strain evidence="8 9">DSM 15113</strain>
    </source>
</reference>
<dbReference type="Pfam" id="PF00672">
    <property type="entry name" value="HAMP"/>
    <property type="match status" value="1"/>
</dbReference>
<dbReference type="InterPro" id="IPR004090">
    <property type="entry name" value="Chemotax_Me-accpt_rcpt"/>
</dbReference>
<dbReference type="PROSITE" id="PS50885">
    <property type="entry name" value="HAMP"/>
    <property type="match status" value="1"/>
</dbReference>
<keyword evidence="4" id="KW-0175">Coiled coil</keyword>
<comment type="caution">
    <text evidence="8">The sequence shown here is derived from an EMBL/GenBank/DDBJ whole genome shotgun (WGS) entry which is preliminary data.</text>
</comment>
<evidence type="ECO:0000256" key="2">
    <source>
        <dbReference type="ARBA" id="ARBA00029447"/>
    </source>
</evidence>
<dbReference type="OrthoDB" id="315417at2"/>
<dbReference type="PRINTS" id="PR00260">
    <property type="entry name" value="CHEMTRNSDUCR"/>
</dbReference>
<dbReference type="AlphaFoldDB" id="A0A5M6IB78"/>
<dbReference type="GO" id="GO:0007165">
    <property type="term" value="P:signal transduction"/>
    <property type="evidence" value="ECO:0007669"/>
    <property type="project" value="UniProtKB-KW"/>
</dbReference>
<dbReference type="InterPro" id="IPR004089">
    <property type="entry name" value="MCPsignal_dom"/>
</dbReference>
<keyword evidence="5" id="KW-0812">Transmembrane</keyword>
<evidence type="ECO:0000313" key="9">
    <source>
        <dbReference type="Proteomes" id="UP000324065"/>
    </source>
</evidence>
<dbReference type="SMART" id="SM00304">
    <property type="entry name" value="HAMP"/>
    <property type="match status" value="1"/>
</dbReference>
<evidence type="ECO:0000256" key="4">
    <source>
        <dbReference type="SAM" id="Coils"/>
    </source>
</evidence>
<evidence type="ECO:0000313" key="8">
    <source>
        <dbReference type="EMBL" id="KAA5604995.1"/>
    </source>
</evidence>
<organism evidence="8 9">
    <name type="scientific">Roseospira marina</name>
    <dbReference type="NCBI Taxonomy" id="140057"/>
    <lineage>
        <taxon>Bacteria</taxon>
        <taxon>Pseudomonadati</taxon>
        <taxon>Pseudomonadota</taxon>
        <taxon>Alphaproteobacteria</taxon>
        <taxon>Rhodospirillales</taxon>
        <taxon>Rhodospirillaceae</taxon>
        <taxon>Roseospira</taxon>
    </lineage>
</organism>
<dbReference type="Proteomes" id="UP000324065">
    <property type="component" value="Unassembled WGS sequence"/>
</dbReference>
<dbReference type="Gene3D" id="1.10.287.950">
    <property type="entry name" value="Methyl-accepting chemotaxis protein"/>
    <property type="match status" value="1"/>
</dbReference>
<evidence type="ECO:0000256" key="3">
    <source>
        <dbReference type="PROSITE-ProRule" id="PRU00284"/>
    </source>
</evidence>
<keyword evidence="5" id="KW-0472">Membrane</keyword>
<dbReference type="SUPFAM" id="SSF58104">
    <property type="entry name" value="Methyl-accepting chemotaxis protein (MCP) signaling domain"/>
    <property type="match status" value="1"/>
</dbReference>
<gene>
    <name evidence="8" type="ORF">F1188_13220</name>
</gene>
<name>A0A5M6IB78_9PROT</name>
<dbReference type="PROSITE" id="PS50111">
    <property type="entry name" value="CHEMOTAXIS_TRANSDUC_2"/>
    <property type="match status" value="1"/>
</dbReference>
<dbReference type="PANTHER" id="PTHR32089">
    <property type="entry name" value="METHYL-ACCEPTING CHEMOTAXIS PROTEIN MCPB"/>
    <property type="match status" value="1"/>
</dbReference>
<dbReference type="GO" id="GO:0004888">
    <property type="term" value="F:transmembrane signaling receptor activity"/>
    <property type="evidence" value="ECO:0007669"/>
    <property type="project" value="InterPro"/>
</dbReference>
<dbReference type="CDD" id="cd06225">
    <property type="entry name" value="HAMP"/>
    <property type="match status" value="1"/>
</dbReference>
<evidence type="ECO:0000256" key="1">
    <source>
        <dbReference type="ARBA" id="ARBA00023224"/>
    </source>
</evidence>
<sequence>MLKASKIAVLLPVLICLIALTAVVVTGSLAYWRAARDLNTEAEAKLVALRESRAATLSAYLESIQDDLRITAKSRTALEALHDFARTYSALGTTSPDSDARAILQQAYIDQNPNPLGKKYRLESAGDSPYDQAHAKYHDWFLTLQQDRGYYDVFLIGADGTVFYTVFKETDFATNLRTGPWAESGLGQVYQRIAANPEGAGTVFTDFAPYAPSNDAPASFIGHAVFAEDGAFLGVLAFQMPIGEVNAIMQLQAGMGETGETYLVGPDLRMRSDSRFSTDGTILSRRVDTPAARAALAGKAGVAQGKDYRGQAVVQAYSPITFQGVTMALLAEVDRAEVLAPVYRMRWFIGLAGLAVIAGMAILGALFARTITRPISAITDTMAHMAGGDLNVTIPATTRRDEVGDMARSLHVFHDGLVRAEELAAEQAEQVRQREARAERIAALNGAFDKGVSDVLAAVSAATTELQATAESMASIAEETRNQAVTVAAASEEASTNVQTVAAAAEELSSSIREIGRQVQQSSDITGQATEEVERTNRMVAGLAATSERIGEVVNLISDIADQTNLLALNATIEAARAGDAGKGFAVVANEVKALATQTAKATEEIGQQIGSVQAETTTAVTAIQGVSDIIQRINDATTAIAAAMEQQNAATEEIARNVQQASQGTSEVSATITGVTESAHESGAAAENVLTAVADLNRQAAHLRDMVERFLADVRAA</sequence>
<dbReference type="GO" id="GO:0016020">
    <property type="term" value="C:membrane"/>
    <property type="evidence" value="ECO:0007669"/>
    <property type="project" value="InterPro"/>
</dbReference>
<protein>
    <submittedName>
        <fullName evidence="8">Methyl-accepting chemotaxis protein</fullName>
    </submittedName>
</protein>
<feature type="coiled-coil region" evidence="4">
    <location>
        <begin position="634"/>
        <end position="662"/>
    </location>
</feature>
<feature type="transmembrane region" description="Helical" evidence="5">
    <location>
        <begin position="347"/>
        <end position="368"/>
    </location>
</feature>
<dbReference type="SMART" id="SM00283">
    <property type="entry name" value="MA"/>
    <property type="match status" value="1"/>
</dbReference>
<dbReference type="GO" id="GO:0006935">
    <property type="term" value="P:chemotaxis"/>
    <property type="evidence" value="ECO:0007669"/>
    <property type="project" value="InterPro"/>
</dbReference>
<evidence type="ECO:0000256" key="5">
    <source>
        <dbReference type="SAM" id="Phobius"/>
    </source>
</evidence>
<dbReference type="Gene3D" id="3.30.450.20">
    <property type="entry name" value="PAS domain"/>
    <property type="match status" value="1"/>
</dbReference>
<dbReference type="Pfam" id="PF00015">
    <property type="entry name" value="MCPsignal"/>
    <property type="match status" value="1"/>
</dbReference>
<evidence type="ECO:0000259" key="7">
    <source>
        <dbReference type="PROSITE" id="PS50885"/>
    </source>
</evidence>
<dbReference type="Gene3D" id="1.10.8.500">
    <property type="entry name" value="HAMP domain in histidine kinase"/>
    <property type="match status" value="1"/>
</dbReference>
<dbReference type="PANTHER" id="PTHR32089:SF112">
    <property type="entry name" value="LYSOZYME-LIKE PROTEIN-RELATED"/>
    <property type="match status" value="1"/>
</dbReference>
<keyword evidence="5" id="KW-1133">Transmembrane helix</keyword>
<dbReference type="RefSeq" id="WP_150062907.1">
    <property type="nucleotide sequence ID" value="NZ_JACHII010000010.1"/>
</dbReference>
<keyword evidence="9" id="KW-1185">Reference proteome</keyword>
<dbReference type="EMBL" id="VWPJ01000012">
    <property type="protein sequence ID" value="KAA5604995.1"/>
    <property type="molecule type" value="Genomic_DNA"/>
</dbReference>
<evidence type="ECO:0000259" key="6">
    <source>
        <dbReference type="PROSITE" id="PS50111"/>
    </source>
</evidence>
<keyword evidence="1 3" id="KW-0807">Transducer</keyword>
<dbReference type="InterPro" id="IPR003660">
    <property type="entry name" value="HAMP_dom"/>
</dbReference>
<accession>A0A5M6IB78</accession>
<proteinExistence type="inferred from homology"/>
<feature type="domain" description="HAMP" evidence="7">
    <location>
        <begin position="369"/>
        <end position="422"/>
    </location>
</feature>